<reference evidence="2" key="1">
    <citation type="submission" date="2020-10" db="EMBL/GenBank/DDBJ databases">
        <authorList>
            <person name="Kikuchi T."/>
        </authorList>
    </citation>
    <scope>NUCLEOTIDE SEQUENCE</scope>
    <source>
        <strain evidence="2">NKZ352</strain>
    </source>
</reference>
<keyword evidence="1" id="KW-0732">Signal</keyword>
<evidence type="ECO:0000256" key="1">
    <source>
        <dbReference type="SAM" id="SignalP"/>
    </source>
</evidence>
<accession>A0A8S1HPT3</accession>
<evidence type="ECO:0000313" key="3">
    <source>
        <dbReference type="Proteomes" id="UP000835052"/>
    </source>
</evidence>
<feature type="chain" id="PRO_5035806929" evidence="1">
    <location>
        <begin position="22"/>
        <end position="111"/>
    </location>
</feature>
<proteinExistence type="predicted"/>
<sequence length="111" mass="12111">MRSDPVSIFVFLVLIAGLVEALTMADLQRKPISIEPDPVSFIRTVGTVGDRKIVPRRFSTSHKFLIDDAGKAFRISGIPEPPRSSSVYGHRLSYNHVPSVAASNDVLGFSS</sequence>
<organism evidence="2 3">
    <name type="scientific">Caenorhabditis auriculariae</name>
    <dbReference type="NCBI Taxonomy" id="2777116"/>
    <lineage>
        <taxon>Eukaryota</taxon>
        <taxon>Metazoa</taxon>
        <taxon>Ecdysozoa</taxon>
        <taxon>Nematoda</taxon>
        <taxon>Chromadorea</taxon>
        <taxon>Rhabditida</taxon>
        <taxon>Rhabditina</taxon>
        <taxon>Rhabditomorpha</taxon>
        <taxon>Rhabditoidea</taxon>
        <taxon>Rhabditidae</taxon>
        <taxon>Peloderinae</taxon>
        <taxon>Caenorhabditis</taxon>
    </lineage>
</organism>
<protein>
    <submittedName>
        <fullName evidence="2">Uncharacterized protein</fullName>
    </submittedName>
</protein>
<keyword evidence="3" id="KW-1185">Reference proteome</keyword>
<gene>
    <name evidence="2" type="ORF">CAUJ_LOCUS14375</name>
</gene>
<comment type="caution">
    <text evidence="2">The sequence shown here is derived from an EMBL/GenBank/DDBJ whole genome shotgun (WGS) entry which is preliminary data.</text>
</comment>
<dbReference type="EMBL" id="CAJGYM010000127">
    <property type="protein sequence ID" value="CAD6198469.1"/>
    <property type="molecule type" value="Genomic_DNA"/>
</dbReference>
<name>A0A8S1HPT3_9PELO</name>
<feature type="signal peptide" evidence="1">
    <location>
        <begin position="1"/>
        <end position="21"/>
    </location>
</feature>
<dbReference type="Proteomes" id="UP000835052">
    <property type="component" value="Unassembled WGS sequence"/>
</dbReference>
<evidence type="ECO:0000313" key="2">
    <source>
        <dbReference type="EMBL" id="CAD6198469.1"/>
    </source>
</evidence>
<dbReference type="AlphaFoldDB" id="A0A8S1HPT3"/>